<name>A0A814VLG0_9BILA</name>
<dbReference type="Proteomes" id="UP000663832">
    <property type="component" value="Unassembled WGS sequence"/>
</dbReference>
<protein>
    <submittedName>
        <fullName evidence="1">Uncharacterized protein</fullName>
    </submittedName>
</protein>
<gene>
    <name evidence="1" type="ORF">BJG266_LOCUS26259</name>
    <name evidence="2" type="ORF">QVE165_LOCUS39296</name>
</gene>
<evidence type="ECO:0000313" key="4">
    <source>
        <dbReference type="Proteomes" id="UP000663877"/>
    </source>
</evidence>
<sequence length="589" mass="69069">MASKASLESLANELLLDSFEFLSTVRVFDAFFGLNTRFDTLLLNRFSAYRLDFRSISKTDFDAICQNHLPSIIDRIISLRLSDNNYTPHQTDLFFTHGFLLRQFSSLRSISLCHLRSEKILNSIVVELCYLPYLIHLNFNACFISSDQDNAGRIVNRIWNLPKLTYCHLGINYAYEGYVPAPSVTSVSLEYLTVEYVDCNLNEFDRLLRYTPRLQYLSIKLDDRTSDSELISSNTAITKINLSLKSSINLLQNLFQHLLNLCHLKIETWDISISGSQWERIITTYLPKLKIFQLKMRNEVRDNEPLENQISELLDSFRTRFWLVEQKWFVRCYGQSQNDINYIFLYTLPYAFKHFYAHSPYISPKSTAPNDNDYWSYDRVNYLGYEPHLFADLAMSQIRFPNIHKLSISLPFDDQFFKTIPELDHLLSMYVKVEDDNDSVIPQLQLLLHQAPRLHSLVFGPWMTSFSQVPPIENTSASIYELNLQGYADRDHLRCFDDHQCATLSRSLLGVQCKMLHIKVLNRTNILYLMNTMPNLQALNVHCEDDNWNEEEDLSTEDELVEWLRQRLPSTCTITRDTYYVHDILLWIR</sequence>
<reference evidence="1" key="1">
    <citation type="submission" date="2021-02" db="EMBL/GenBank/DDBJ databases">
        <authorList>
            <person name="Nowell W R."/>
        </authorList>
    </citation>
    <scope>NUCLEOTIDE SEQUENCE</scope>
</reference>
<dbReference type="AlphaFoldDB" id="A0A814VLG0"/>
<accession>A0A814VLG0</accession>
<evidence type="ECO:0000313" key="3">
    <source>
        <dbReference type="Proteomes" id="UP000663832"/>
    </source>
</evidence>
<evidence type="ECO:0000313" key="1">
    <source>
        <dbReference type="EMBL" id="CAF1189662.1"/>
    </source>
</evidence>
<dbReference type="InterPro" id="IPR032675">
    <property type="entry name" value="LRR_dom_sf"/>
</dbReference>
<comment type="caution">
    <text evidence="1">The sequence shown here is derived from an EMBL/GenBank/DDBJ whole genome shotgun (WGS) entry which is preliminary data.</text>
</comment>
<dbReference type="EMBL" id="CAJNOI010000216">
    <property type="protein sequence ID" value="CAF1189662.1"/>
    <property type="molecule type" value="Genomic_DNA"/>
</dbReference>
<dbReference type="Proteomes" id="UP000663877">
    <property type="component" value="Unassembled WGS sequence"/>
</dbReference>
<organism evidence="1 4">
    <name type="scientific">Adineta steineri</name>
    <dbReference type="NCBI Taxonomy" id="433720"/>
    <lineage>
        <taxon>Eukaryota</taxon>
        <taxon>Metazoa</taxon>
        <taxon>Spiralia</taxon>
        <taxon>Gnathifera</taxon>
        <taxon>Rotifera</taxon>
        <taxon>Eurotatoria</taxon>
        <taxon>Bdelloidea</taxon>
        <taxon>Adinetida</taxon>
        <taxon>Adinetidae</taxon>
        <taxon>Adineta</taxon>
    </lineage>
</organism>
<proteinExistence type="predicted"/>
<dbReference type="EMBL" id="CAJNOM010000434">
    <property type="protein sequence ID" value="CAF1436164.1"/>
    <property type="molecule type" value="Genomic_DNA"/>
</dbReference>
<dbReference type="Gene3D" id="3.80.10.10">
    <property type="entry name" value="Ribonuclease Inhibitor"/>
    <property type="match status" value="1"/>
</dbReference>
<keyword evidence="3" id="KW-1185">Reference proteome</keyword>
<dbReference type="SUPFAM" id="SSF52047">
    <property type="entry name" value="RNI-like"/>
    <property type="match status" value="1"/>
</dbReference>
<evidence type="ECO:0000313" key="2">
    <source>
        <dbReference type="EMBL" id="CAF1436164.1"/>
    </source>
</evidence>